<protein>
    <submittedName>
        <fullName evidence="3">Methyltransferase type 11</fullName>
    </submittedName>
</protein>
<organism evidence="3 4">
    <name type="scientific">Shewanella woodyi (strain ATCC 51908 / MS32)</name>
    <dbReference type="NCBI Taxonomy" id="392500"/>
    <lineage>
        <taxon>Bacteria</taxon>
        <taxon>Pseudomonadati</taxon>
        <taxon>Pseudomonadota</taxon>
        <taxon>Gammaproteobacteria</taxon>
        <taxon>Alteromonadales</taxon>
        <taxon>Shewanellaceae</taxon>
        <taxon>Shewanella</taxon>
    </lineage>
</organism>
<dbReference type="Proteomes" id="UP000002168">
    <property type="component" value="Chromosome"/>
</dbReference>
<dbReference type="InterPro" id="IPR029063">
    <property type="entry name" value="SAM-dependent_MTases_sf"/>
</dbReference>
<dbReference type="GO" id="GO:0008168">
    <property type="term" value="F:methyltransferase activity"/>
    <property type="evidence" value="ECO:0007669"/>
    <property type="project" value="UniProtKB-KW"/>
</dbReference>
<sequence length="255" mass="28887">MSLALHVTAPSTALYTDLSGYYDLMCADIDYKAQSDHIRRLNRLFGNGASTHLDLACGTGPHIRHFIDYGFQSCGLDINQPMLDLAQVRCPEAEFTLQDMCSFRVNNPVDLITCFLYSIHYNDGICKLKQCLSSVYNALSEGGIFCFNAVEKTKIDNRAFVRHSTEFNDSQFTFSSGWNYSGAGERQSLKLSIEKSNEQESQVWQDEHPMVAVSFDELEQLLLPHFEVHIFEHDYDKITPLQPTSGNAIFVCVKR</sequence>
<dbReference type="InterPro" id="IPR041698">
    <property type="entry name" value="Methyltransf_25"/>
</dbReference>
<gene>
    <name evidence="3" type="ordered locus">Swoo_1549</name>
</gene>
<evidence type="ECO:0000259" key="2">
    <source>
        <dbReference type="Pfam" id="PF13649"/>
    </source>
</evidence>
<proteinExistence type="predicted"/>
<dbReference type="SUPFAM" id="SSF53335">
    <property type="entry name" value="S-adenosyl-L-methionine-dependent methyltransferases"/>
    <property type="match status" value="1"/>
</dbReference>
<evidence type="ECO:0000313" key="3">
    <source>
        <dbReference type="EMBL" id="ACA85837.1"/>
    </source>
</evidence>
<reference evidence="3 4" key="1">
    <citation type="submission" date="2008-02" db="EMBL/GenBank/DDBJ databases">
        <title>Complete sequence of Shewanella woodyi ATCC 51908.</title>
        <authorList>
            <consortium name="US DOE Joint Genome Institute"/>
            <person name="Copeland A."/>
            <person name="Lucas S."/>
            <person name="Lapidus A."/>
            <person name="Glavina del Rio T."/>
            <person name="Dalin E."/>
            <person name="Tice H."/>
            <person name="Bruce D."/>
            <person name="Goodwin L."/>
            <person name="Pitluck S."/>
            <person name="Sims D."/>
            <person name="Brettin T."/>
            <person name="Detter J.C."/>
            <person name="Han C."/>
            <person name="Kuske C.R."/>
            <person name="Schmutz J."/>
            <person name="Larimer F."/>
            <person name="Land M."/>
            <person name="Hauser L."/>
            <person name="Kyrpides N."/>
            <person name="Lykidis A."/>
            <person name="Zhao J.-S."/>
            <person name="Richardson P."/>
        </authorList>
    </citation>
    <scope>NUCLEOTIDE SEQUENCE [LARGE SCALE GENOMIC DNA]</scope>
    <source>
        <strain evidence="4">ATCC 51908 / MS32</strain>
    </source>
</reference>
<evidence type="ECO:0000313" key="4">
    <source>
        <dbReference type="Proteomes" id="UP000002168"/>
    </source>
</evidence>
<dbReference type="EMBL" id="CP000961">
    <property type="protein sequence ID" value="ACA85837.1"/>
    <property type="molecule type" value="Genomic_DNA"/>
</dbReference>
<keyword evidence="4" id="KW-1185">Reference proteome</keyword>
<dbReference type="HOGENOM" id="CLU_1119520_0_0_6"/>
<dbReference type="STRING" id="392500.Swoo_1549"/>
<feature type="domain" description="Methyltransferase" evidence="2">
    <location>
        <begin position="53"/>
        <end position="143"/>
    </location>
</feature>
<dbReference type="Pfam" id="PF13649">
    <property type="entry name" value="Methyltransf_25"/>
    <property type="match status" value="1"/>
</dbReference>
<evidence type="ECO:0000256" key="1">
    <source>
        <dbReference type="ARBA" id="ARBA00022679"/>
    </source>
</evidence>
<dbReference type="PANTHER" id="PTHR43861">
    <property type="entry name" value="TRANS-ACONITATE 2-METHYLTRANSFERASE-RELATED"/>
    <property type="match status" value="1"/>
</dbReference>
<dbReference type="eggNOG" id="COG2226">
    <property type="taxonomic scope" value="Bacteria"/>
</dbReference>
<dbReference type="GO" id="GO:0032259">
    <property type="term" value="P:methylation"/>
    <property type="evidence" value="ECO:0007669"/>
    <property type="project" value="UniProtKB-KW"/>
</dbReference>
<dbReference type="AlphaFoldDB" id="B1KLB2"/>
<dbReference type="CDD" id="cd02440">
    <property type="entry name" value="AdoMet_MTases"/>
    <property type="match status" value="1"/>
</dbReference>
<dbReference type="KEGG" id="swd:Swoo_1549"/>
<dbReference type="Gene3D" id="3.40.50.150">
    <property type="entry name" value="Vaccinia Virus protein VP39"/>
    <property type="match status" value="1"/>
</dbReference>
<name>B1KLB2_SHEWM</name>
<accession>B1KLB2</accession>
<keyword evidence="3" id="KW-0489">Methyltransferase</keyword>
<keyword evidence="1 3" id="KW-0808">Transferase</keyword>
<dbReference type="Gene3D" id="2.20.130.10">
    <property type="entry name" value="CAC2371-like domains"/>
    <property type="match status" value="1"/>
</dbReference>